<dbReference type="InterPro" id="IPR023213">
    <property type="entry name" value="CAT-like_dom_sf"/>
</dbReference>
<proteinExistence type="predicted"/>
<dbReference type="Pfam" id="PF00198">
    <property type="entry name" value="2-oxoacid_dh"/>
    <property type="match status" value="1"/>
</dbReference>
<dbReference type="Proteomes" id="UP001242995">
    <property type="component" value="Unassembled WGS sequence"/>
</dbReference>
<gene>
    <name evidence="5" type="ORF">J2S90_003003</name>
    <name evidence="6" type="ORF">J2S93_003274</name>
</gene>
<dbReference type="RefSeq" id="WP_306962347.1">
    <property type="nucleotide sequence ID" value="NZ_JAUSRG010000009.1"/>
</dbReference>
<dbReference type="GO" id="GO:0005737">
    <property type="term" value="C:cytoplasm"/>
    <property type="evidence" value="ECO:0007669"/>
    <property type="project" value="TreeGrafter"/>
</dbReference>
<dbReference type="GO" id="GO:0031405">
    <property type="term" value="F:lipoic acid binding"/>
    <property type="evidence" value="ECO:0007669"/>
    <property type="project" value="TreeGrafter"/>
</dbReference>
<dbReference type="SUPFAM" id="SSF52777">
    <property type="entry name" value="CoA-dependent acyltransferases"/>
    <property type="match status" value="1"/>
</dbReference>
<dbReference type="Gene3D" id="3.30.559.10">
    <property type="entry name" value="Chloramphenicol acetyltransferase-like domain"/>
    <property type="match status" value="1"/>
</dbReference>
<feature type="domain" description="2-oxoacid dehydrogenase acyltransferase catalytic" evidence="4">
    <location>
        <begin position="11"/>
        <end position="219"/>
    </location>
</feature>
<evidence type="ECO:0000313" key="7">
    <source>
        <dbReference type="Proteomes" id="UP001230951"/>
    </source>
</evidence>
<dbReference type="PANTHER" id="PTHR43178:SF5">
    <property type="entry name" value="LIPOAMIDE ACYLTRANSFERASE COMPONENT OF BRANCHED-CHAIN ALPHA-KETO ACID DEHYDROGENASE COMPLEX, MITOCHONDRIAL"/>
    <property type="match status" value="1"/>
</dbReference>
<dbReference type="AlphaFoldDB" id="A0AAW8DJ97"/>
<sequence>MAEPNSSSTPGERRVRISGIRKIIADRMALSHTQIPGVHVVEECDLTNVDLSKIVAITSASIGLLAAKYPYFNAHVIESEIVCFDECNVAIAVDTPRGLMVPVIRNVGNLDLKEIDAEVRRLAILAREGRLTSADITGATITLTSPGKRGGVLATPLISHPQTAIVGVHRAVPRAVIRSGEMVIRTISNVTVTFDHRVIDGATAGDYTIELCRLLESSAQI</sequence>
<dbReference type="InterPro" id="IPR050743">
    <property type="entry name" value="2-oxoacid_DH_E2_comp"/>
</dbReference>
<dbReference type="InterPro" id="IPR001078">
    <property type="entry name" value="2-oxoacid_DH_actylTfrase"/>
</dbReference>
<evidence type="ECO:0000256" key="1">
    <source>
        <dbReference type="ARBA" id="ARBA00001938"/>
    </source>
</evidence>
<reference evidence="5 7" key="1">
    <citation type="submission" date="2023-07" db="EMBL/GenBank/DDBJ databases">
        <title>Sorghum-associated microbial communities from plants grown in Nebraska, USA.</title>
        <authorList>
            <person name="Schachtman D."/>
        </authorList>
    </citation>
    <scope>NUCLEOTIDE SEQUENCE</scope>
    <source>
        <strain evidence="5">DS1006</strain>
        <strain evidence="6 7">DS1016</strain>
    </source>
</reference>
<keyword evidence="7" id="KW-1185">Reference proteome</keyword>
<name>A0AAW8DJ97_9MICC</name>
<accession>A0AAW8DJ97</accession>
<evidence type="ECO:0000259" key="4">
    <source>
        <dbReference type="Pfam" id="PF00198"/>
    </source>
</evidence>
<organism evidence="5 8">
    <name type="scientific">Arthrobacter bambusae</name>
    <dbReference type="NCBI Taxonomy" id="1338426"/>
    <lineage>
        <taxon>Bacteria</taxon>
        <taxon>Bacillati</taxon>
        <taxon>Actinomycetota</taxon>
        <taxon>Actinomycetes</taxon>
        <taxon>Micrococcales</taxon>
        <taxon>Micrococcaceae</taxon>
        <taxon>Arthrobacter</taxon>
    </lineage>
</organism>
<keyword evidence="2" id="KW-0808">Transferase</keyword>
<keyword evidence="3 5" id="KW-0012">Acyltransferase</keyword>
<evidence type="ECO:0000313" key="6">
    <source>
        <dbReference type="EMBL" id="MDQ0181835.1"/>
    </source>
</evidence>
<protein>
    <submittedName>
        <fullName evidence="5">Pyruvate/2-oxoglutarate dehydrogenase complex dihydrolipoamide acyltransferase (E2) component</fullName>
    </submittedName>
</protein>
<comment type="caution">
    <text evidence="5">The sequence shown here is derived from an EMBL/GenBank/DDBJ whole genome shotgun (WGS) entry which is preliminary data.</text>
</comment>
<dbReference type="GO" id="GO:0016407">
    <property type="term" value="F:acetyltransferase activity"/>
    <property type="evidence" value="ECO:0007669"/>
    <property type="project" value="TreeGrafter"/>
</dbReference>
<dbReference type="PANTHER" id="PTHR43178">
    <property type="entry name" value="DIHYDROLIPOAMIDE ACETYLTRANSFERASE COMPONENT OF PYRUVATE DEHYDROGENASE COMPLEX"/>
    <property type="match status" value="1"/>
</dbReference>
<comment type="cofactor">
    <cofactor evidence="1">
        <name>(R)-lipoate</name>
        <dbReference type="ChEBI" id="CHEBI:83088"/>
    </cofactor>
</comment>
<evidence type="ECO:0000313" key="8">
    <source>
        <dbReference type="Proteomes" id="UP001242995"/>
    </source>
</evidence>
<evidence type="ECO:0000256" key="3">
    <source>
        <dbReference type="ARBA" id="ARBA00023315"/>
    </source>
</evidence>
<dbReference type="EMBL" id="JAUSTF010000008">
    <property type="protein sequence ID" value="MDQ0181835.1"/>
    <property type="molecule type" value="Genomic_DNA"/>
</dbReference>
<evidence type="ECO:0000256" key="2">
    <source>
        <dbReference type="ARBA" id="ARBA00022679"/>
    </source>
</evidence>
<evidence type="ECO:0000313" key="5">
    <source>
        <dbReference type="EMBL" id="MDP9906032.1"/>
    </source>
</evidence>
<dbReference type="EMBL" id="JAUSRG010000009">
    <property type="protein sequence ID" value="MDP9906032.1"/>
    <property type="molecule type" value="Genomic_DNA"/>
</dbReference>
<dbReference type="Proteomes" id="UP001230951">
    <property type="component" value="Unassembled WGS sequence"/>
</dbReference>
<keyword evidence="5" id="KW-0670">Pyruvate</keyword>